<sequence length="22" mass="2534">MASYFPEGECFFVRSSLKYGNT</sequence>
<evidence type="ECO:0000313" key="1">
    <source>
        <dbReference type="EMBL" id="UQC77256.1"/>
    </source>
</evidence>
<accession>A0A9Q8WBL8</accession>
<keyword evidence="2" id="KW-1185">Reference proteome</keyword>
<protein>
    <submittedName>
        <fullName evidence="1">Uncharacterized protein</fullName>
    </submittedName>
</protein>
<gene>
    <name evidence="1" type="ORF">CLUP02_02723</name>
</gene>
<dbReference type="Proteomes" id="UP000830671">
    <property type="component" value="Chromosome 2"/>
</dbReference>
<dbReference type="EMBL" id="CP019474">
    <property type="protein sequence ID" value="UQC77256.1"/>
    <property type="molecule type" value="Genomic_DNA"/>
</dbReference>
<organism evidence="1 2">
    <name type="scientific">Colletotrichum lupini</name>
    <dbReference type="NCBI Taxonomy" id="145971"/>
    <lineage>
        <taxon>Eukaryota</taxon>
        <taxon>Fungi</taxon>
        <taxon>Dikarya</taxon>
        <taxon>Ascomycota</taxon>
        <taxon>Pezizomycotina</taxon>
        <taxon>Sordariomycetes</taxon>
        <taxon>Hypocreomycetidae</taxon>
        <taxon>Glomerellales</taxon>
        <taxon>Glomerellaceae</taxon>
        <taxon>Colletotrichum</taxon>
        <taxon>Colletotrichum acutatum species complex</taxon>
    </lineage>
</organism>
<name>A0A9Q8WBL8_9PEZI</name>
<dbReference type="AlphaFoldDB" id="A0A9Q8WBL8"/>
<evidence type="ECO:0000313" key="2">
    <source>
        <dbReference type="Proteomes" id="UP000830671"/>
    </source>
</evidence>
<proteinExistence type="predicted"/>
<reference evidence="1" key="1">
    <citation type="journal article" date="2021" name="Mol. Plant Microbe Interact.">
        <title>Complete Genome Sequence of the Plant-Pathogenic Fungus Colletotrichum lupini.</title>
        <authorList>
            <person name="Baroncelli R."/>
            <person name="Pensec F."/>
            <person name="Da Lio D."/>
            <person name="Boufleur T."/>
            <person name="Vicente I."/>
            <person name="Sarrocco S."/>
            <person name="Picot A."/>
            <person name="Baraldi E."/>
            <person name="Sukno S."/>
            <person name="Thon M."/>
            <person name="Le Floch G."/>
        </authorList>
    </citation>
    <scope>NUCLEOTIDE SEQUENCE</scope>
    <source>
        <strain evidence="1">IMI 504893</strain>
    </source>
</reference>